<evidence type="ECO:0000256" key="7">
    <source>
        <dbReference type="RuleBase" id="RU366011"/>
    </source>
</evidence>
<dbReference type="FunFam" id="3.40.30.10:FF:000553">
    <property type="entry name" value="Peroxiredoxin-2C"/>
    <property type="match status" value="1"/>
</dbReference>
<dbReference type="InterPro" id="IPR037944">
    <property type="entry name" value="PRX5-like"/>
</dbReference>
<dbReference type="AlphaFoldDB" id="A0A9N8K0L5"/>
<feature type="active site" description="Cysteine sulfenic acid (-SOH) intermediate" evidence="6">
    <location>
        <position position="110"/>
    </location>
</feature>
<gene>
    <name evidence="9" type="ORF">AWRI4233_LOCUS4931</name>
</gene>
<evidence type="ECO:0000256" key="2">
    <source>
        <dbReference type="ARBA" id="ARBA00022559"/>
    </source>
</evidence>
<evidence type="ECO:0000256" key="5">
    <source>
        <dbReference type="ARBA" id="ARBA00023284"/>
    </source>
</evidence>
<evidence type="ECO:0000259" key="8">
    <source>
        <dbReference type="Pfam" id="PF08534"/>
    </source>
</evidence>
<keyword evidence="2 7" id="KW-0575">Peroxidase</keyword>
<protein>
    <recommendedName>
        <fullName evidence="8">Redoxin domain-containing protein</fullName>
    </recommendedName>
</protein>
<dbReference type="Proteomes" id="UP000714618">
    <property type="component" value="Unassembled WGS sequence"/>
</dbReference>
<comment type="similarity">
    <text evidence="1 7">Belongs to the peroxiredoxin family. Prx5 subfamily.</text>
</comment>
<dbReference type="CDD" id="cd03013">
    <property type="entry name" value="PRX5_like"/>
    <property type="match status" value="1"/>
</dbReference>
<dbReference type="GO" id="GO:0045454">
    <property type="term" value="P:cell redox homeostasis"/>
    <property type="evidence" value="ECO:0007669"/>
    <property type="project" value="TreeGrafter"/>
</dbReference>
<evidence type="ECO:0000313" key="10">
    <source>
        <dbReference type="Proteomes" id="UP000714618"/>
    </source>
</evidence>
<keyword evidence="4 7" id="KW-0560">Oxidoreductase</keyword>
<name>A0A9N8K0L5_9PEZI</name>
<keyword evidence="5 7" id="KW-0676">Redox-active center</keyword>
<feature type="domain" description="Redoxin" evidence="8">
    <location>
        <begin position="108"/>
        <end position="218"/>
    </location>
</feature>
<dbReference type="GO" id="GO:0034599">
    <property type="term" value="P:cellular response to oxidative stress"/>
    <property type="evidence" value="ECO:0007669"/>
    <property type="project" value="InterPro"/>
</dbReference>
<keyword evidence="3 7" id="KW-0049">Antioxidant</keyword>
<evidence type="ECO:0000256" key="3">
    <source>
        <dbReference type="ARBA" id="ARBA00022862"/>
    </source>
</evidence>
<comment type="function">
    <text evidence="7">Thiol-specific peroxidase that catalyzes the reduction of hydrogen peroxide and organic hydroperoxides to water and alcohols, respectively. Plays a role in cell protection against oxidative stress by detoxifying peroxides.</text>
</comment>
<dbReference type="PANTHER" id="PTHR10430:SF39">
    <property type="entry name" value="PEROXISOMAL MEMBRANE ASSOCIATED PROTEIN 20"/>
    <property type="match status" value="1"/>
</dbReference>
<proteinExistence type="inferred from homology"/>
<dbReference type="PANTHER" id="PTHR10430">
    <property type="entry name" value="PEROXIREDOXIN"/>
    <property type="match status" value="1"/>
</dbReference>
<dbReference type="GO" id="GO:0042744">
    <property type="term" value="P:hydrogen peroxide catabolic process"/>
    <property type="evidence" value="ECO:0007669"/>
    <property type="project" value="TreeGrafter"/>
</dbReference>
<dbReference type="InterPro" id="IPR013740">
    <property type="entry name" value="Redoxin"/>
</dbReference>
<dbReference type="Pfam" id="PF08534">
    <property type="entry name" value="Redoxin"/>
    <property type="match status" value="1"/>
</dbReference>
<comment type="caution">
    <text evidence="9">The sequence shown here is derived from an EMBL/GenBank/DDBJ whole genome shotgun (WGS) entry which is preliminary data.</text>
</comment>
<dbReference type="GO" id="GO:0005777">
    <property type="term" value="C:peroxisome"/>
    <property type="evidence" value="ECO:0007669"/>
    <property type="project" value="TreeGrafter"/>
</dbReference>
<accession>A0A9N8K0L5</accession>
<evidence type="ECO:0000256" key="6">
    <source>
        <dbReference type="PIRSR" id="PIRSR637944-1"/>
    </source>
</evidence>
<evidence type="ECO:0000313" key="9">
    <source>
        <dbReference type="EMBL" id="CAD0094902.1"/>
    </source>
</evidence>
<reference evidence="9" key="1">
    <citation type="submission" date="2020-06" db="EMBL/GenBank/DDBJ databases">
        <authorList>
            <person name="Onetto C."/>
        </authorList>
    </citation>
    <scope>NUCLEOTIDE SEQUENCE</scope>
</reference>
<keyword evidence="10" id="KW-1185">Reference proteome</keyword>
<dbReference type="GO" id="GO:0005739">
    <property type="term" value="C:mitochondrion"/>
    <property type="evidence" value="ECO:0007669"/>
    <property type="project" value="TreeGrafter"/>
</dbReference>
<dbReference type="SUPFAM" id="SSF52833">
    <property type="entry name" value="Thioredoxin-like"/>
    <property type="match status" value="1"/>
</dbReference>
<dbReference type="EMBL" id="CAIJEO010000006">
    <property type="protein sequence ID" value="CAD0094902.1"/>
    <property type="molecule type" value="Genomic_DNA"/>
</dbReference>
<dbReference type="Gene3D" id="3.40.30.10">
    <property type="entry name" value="Glutaredoxin"/>
    <property type="match status" value="1"/>
</dbReference>
<dbReference type="InterPro" id="IPR036249">
    <property type="entry name" value="Thioredoxin-like_sf"/>
</dbReference>
<evidence type="ECO:0000256" key="1">
    <source>
        <dbReference type="ARBA" id="ARBA00010505"/>
    </source>
</evidence>
<organism evidence="9 10">
    <name type="scientific">Aureobasidium mustum</name>
    <dbReference type="NCBI Taxonomy" id="2773714"/>
    <lineage>
        <taxon>Eukaryota</taxon>
        <taxon>Fungi</taxon>
        <taxon>Dikarya</taxon>
        <taxon>Ascomycota</taxon>
        <taxon>Pezizomycotina</taxon>
        <taxon>Dothideomycetes</taxon>
        <taxon>Dothideomycetidae</taxon>
        <taxon>Dothideales</taxon>
        <taxon>Saccotheciaceae</taxon>
        <taxon>Aureobasidium</taxon>
    </lineage>
</organism>
<dbReference type="GO" id="GO:0005829">
    <property type="term" value="C:cytosol"/>
    <property type="evidence" value="ECO:0007669"/>
    <property type="project" value="TreeGrafter"/>
</dbReference>
<sequence>MFTARARTALSSTLRSTRTPLVNRSFHASAPIMVKVGDSIPDIELMEDSPATRSPSPSSSRARVSSLVFLLLSVRLLSCYSLSFASPPPPAPRASCACAPAPSLVLGPSCSESHIPGYINYKNLKDAGDVFVVSVNDPFVMKAWAHDLDADKKSGIRFLADPDCKFTKALDLDFDATPILGNHRSKRYALVIEDGKVKEAHVEPDNTGMSVSVVDKVLG</sequence>
<dbReference type="GO" id="GO:0008379">
    <property type="term" value="F:thioredoxin peroxidase activity"/>
    <property type="evidence" value="ECO:0007669"/>
    <property type="project" value="InterPro"/>
</dbReference>
<evidence type="ECO:0000256" key="4">
    <source>
        <dbReference type="ARBA" id="ARBA00023002"/>
    </source>
</evidence>
<dbReference type="OrthoDB" id="1882547at2759"/>